<dbReference type="EMBL" id="CP019633">
    <property type="protein sequence ID" value="AQQ09963.1"/>
    <property type="molecule type" value="Genomic_DNA"/>
</dbReference>
<evidence type="ECO:0000313" key="3">
    <source>
        <dbReference type="Proteomes" id="UP000188273"/>
    </source>
</evidence>
<reference evidence="3" key="1">
    <citation type="submission" date="2017-02" db="EMBL/GenBank/DDBJ databases">
        <title>Comparative genomics and description of representatives of a novel lineage of planctomycetes thriving in anoxic sediments.</title>
        <authorList>
            <person name="Spring S."/>
            <person name="Bunk B."/>
            <person name="Sproer C."/>
            <person name="Klenk H.-P."/>
        </authorList>
    </citation>
    <scope>NUCLEOTIDE SEQUENCE [LARGE SCALE GENOMIC DNA]</scope>
    <source>
        <strain evidence="3">L21-RPul-D3</strain>
    </source>
</reference>
<protein>
    <recommendedName>
        <fullName evidence="1">Ice-binding protein C-terminal domain-containing protein</fullName>
    </recommendedName>
</protein>
<evidence type="ECO:0000259" key="1">
    <source>
        <dbReference type="Pfam" id="PF07589"/>
    </source>
</evidence>
<evidence type="ECO:0000313" key="2">
    <source>
        <dbReference type="EMBL" id="AQQ09963.1"/>
    </source>
</evidence>
<name>A0A1Q2HRV8_9BACT</name>
<dbReference type="Proteomes" id="UP000188273">
    <property type="component" value="Chromosome"/>
</dbReference>
<accession>A0A1Q2HRV8</accession>
<dbReference type="Pfam" id="PF07589">
    <property type="entry name" value="PEP-CTERM"/>
    <property type="match status" value="1"/>
</dbReference>
<dbReference type="KEGG" id="pbu:L21SP3_01784"/>
<sequence>MLILLSVFCGSVCADYISIKIYEQGDDVIVSHSGSLDISGFKGQGSYSESQVGSSGYDSMIDPRDGYICNASGISAGDTEGEINLETTVLFGFGSGALADSASGDYFNLEGSGENDLHFLPENVDQNDILTVNGSMTFQNKTLADFMMYKGTYPIDDDSNFADGEKIEITITPEPATLALLGLGGFVLRRRNA</sequence>
<gene>
    <name evidence="2" type="ORF">L21SP3_01784</name>
</gene>
<dbReference type="AlphaFoldDB" id="A0A1Q2HRV8"/>
<dbReference type="InterPro" id="IPR013424">
    <property type="entry name" value="Ice-binding_C"/>
</dbReference>
<keyword evidence="3" id="KW-1185">Reference proteome</keyword>
<dbReference type="NCBIfam" id="TIGR02595">
    <property type="entry name" value="PEP_CTERM"/>
    <property type="match status" value="1"/>
</dbReference>
<proteinExistence type="predicted"/>
<feature type="domain" description="Ice-binding protein C-terminal" evidence="1">
    <location>
        <begin position="172"/>
        <end position="191"/>
    </location>
</feature>
<organism evidence="2 3">
    <name type="scientific">Sedimentisphaera cyanobacteriorum</name>
    <dbReference type="NCBI Taxonomy" id="1940790"/>
    <lineage>
        <taxon>Bacteria</taxon>
        <taxon>Pseudomonadati</taxon>
        <taxon>Planctomycetota</taxon>
        <taxon>Phycisphaerae</taxon>
        <taxon>Sedimentisphaerales</taxon>
        <taxon>Sedimentisphaeraceae</taxon>
        <taxon>Sedimentisphaera</taxon>
    </lineage>
</organism>